<keyword evidence="2" id="KW-1185">Reference proteome</keyword>
<evidence type="ECO:0000313" key="2">
    <source>
        <dbReference type="Proteomes" id="UP000322000"/>
    </source>
</evidence>
<dbReference type="GeneID" id="113491966"/>
<reference evidence="3" key="1">
    <citation type="submission" date="2025-08" db="UniProtKB">
        <authorList>
            <consortium name="RefSeq"/>
        </authorList>
    </citation>
    <scope>IDENTIFICATION</scope>
</reference>
<sequence>MPNTIRILLPIIPDSFKDVYFKGIISVSDDHTVTVYITKYTTDITLISEKQIKWDNIIYGYCGNDLSKNVLASRFPNFLLIQRNKMLTINRLILNGKKIDPKSSCILMLYEYDSIKDSQAIGDTTDDYFMKLVQLIQDEHGVSKRSEFTPKSNKLHWLSASMFLQHVYNYWILIDWLKCSITRGKKISVKQGNLIVAIAMDIIIGYLILQLLSQDKKEISVLLMGILEKLINSLYSLLKWLMGAPVGLKLNNAFNKMLGKYFSYHVQLWWIFLDVSGEKLDVILHIYHYIGYLGFTFQTALISDLICIATFHSYCIYVYAARLFNIQISGLIALLRLFVGRKYNPLRGGIDSCEYTNQELFVGTVAFTILLLLLPTTALYYIVFTLFRVLSLVVQYLLAKLIYMVQTLPLYVVSLWLTSSPKVTGNILIEVINQESNSPLILRIKLLNKSIPQLVKIFQPPVEVPKQVEWTNLLSNVLVGKQIV</sequence>
<feature type="transmembrane region" description="Helical" evidence="1">
    <location>
        <begin position="360"/>
        <end position="384"/>
    </location>
</feature>
<dbReference type="AlphaFoldDB" id="A0A7E5V9N5"/>
<feature type="transmembrane region" description="Helical" evidence="1">
    <location>
        <begin position="317"/>
        <end position="339"/>
    </location>
</feature>
<keyword evidence="1" id="KW-0812">Transmembrane</keyword>
<dbReference type="GO" id="GO:0005783">
    <property type="term" value="C:endoplasmic reticulum"/>
    <property type="evidence" value="ECO:0007669"/>
    <property type="project" value="TreeGrafter"/>
</dbReference>
<feature type="transmembrane region" description="Helical" evidence="1">
    <location>
        <begin position="289"/>
        <end position="311"/>
    </location>
</feature>
<dbReference type="OrthoDB" id="70250at2759"/>
<protein>
    <submittedName>
        <fullName evidence="3">Phosphatidylinositol N-acetylglucosaminyltransferase subunit Q isoform X1</fullName>
    </submittedName>
</protein>
<dbReference type="CTD" id="117366"/>
<gene>
    <name evidence="3" type="primary">LOC113491966</name>
</gene>
<dbReference type="KEGG" id="tnl:113491966"/>
<dbReference type="PANTHER" id="PTHR21329:SF3">
    <property type="entry name" value="PHOSPHATIDYLINOSITOL N-ACETYLGLUCOSAMINYLTRANSFERASE SUBUNIT Q"/>
    <property type="match status" value="1"/>
</dbReference>
<dbReference type="RefSeq" id="XP_026724998.1">
    <property type="nucleotide sequence ID" value="XM_026869197.1"/>
</dbReference>
<dbReference type="GO" id="GO:0016757">
    <property type="term" value="F:glycosyltransferase activity"/>
    <property type="evidence" value="ECO:0007669"/>
    <property type="project" value="UniProtKB-KW"/>
</dbReference>
<feature type="transmembrane region" description="Helical" evidence="1">
    <location>
        <begin position="396"/>
        <end position="417"/>
    </location>
</feature>
<keyword evidence="3" id="KW-0808">Transferase</keyword>
<dbReference type="InParanoid" id="A0A7E5V9N5"/>
<proteinExistence type="predicted"/>
<dbReference type="Pfam" id="PF05024">
    <property type="entry name" value="Gpi1"/>
    <property type="match status" value="1"/>
</dbReference>
<feature type="transmembrane region" description="Helical" evidence="1">
    <location>
        <begin position="194"/>
        <end position="212"/>
    </location>
</feature>
<evidence type="ECO:0000256" key="1">
    <source>
        <dbReference type="SAM" id="Phobius"/>
    </source>
</evidence>
<dbReference type="GO" id="GO:0006506">
    <property type="term" value="P:GPI anchor biosynthetic process"/>
    <property type="evidence" value="ECO:0007669"/>
    <property type="project" value="InterPro"/>
</dbReference>
<dbReference type="GO" id="GO:0016020">
    <property type="term" value="C:membrane"/>
    <property type="evidence" value="ECO:0007669"/>
    <property type="project" value="InterPro"/>
</dbReference>
<organism evidence="2 3">
    <name type="scientific">Trichoplusia ni</name>
    <name type="common">Cabbage looper</name>
    <dbReference type="NCBI Taxonomy" id="7111"/>
    <lineage>
        <taxon>Eukaryota</taxon>
        <taxon>Metazoa</taxon>
        <taxon>Ecdysozoa</taxon>
        <taxon>Arthropoda</taxon>
        <taxon>Hexapoda</taxon>
        <taxon>Insecta</taxon>
        <taxon>Pterygota</taxon>
        <taxon>Neoptera</taxon>
        <taxon>Endopterygota</taxon>
        <taxon>Lepidoptera</taxon>
        <taxon>Glossata</taxon>
        <taxon>Ditrysia</taxon>
        <taxon>Noctuoidea</taxon>
        <taxon>Noctuidae</taxon>
        <taxon>Plusiinae</taxon>
        <taxon>Trichoplusia</taxon>
    </lineage>
</organism>
<dbReference type="Proteomes" id="UP000322000">
    <property type="component" value="Chromosome 3"/>
</dbReference>
<keyword evidence="3" id="KW-0328">Glycosyltransferase</keyword>
<evidence type="ECO:0000313" key="3">
    <source>
        <dbReference type="RefSeq" id="XP_026724998.1"/>
    </source>
</evidence>
<name>A0A7E5V9N5_TRINI</name>
<dbReference type="InterPro" id="IPR007720">
    <property type="entry name" value="PigQ/GPI1"/>
</dbReference>
<dbReference type="PANTHER" id="PTHR21329">
    <property type="entry name" value="PHOSPHATIDYLINOSITOL N-ACETYLGLUCOSAMINYLTRANSFERASE SUBUNIT Q-RELATED"/>
    <property type="match status" value="1"/>
</dbReference>
<keyword evidence="1" id="KW-0472">Membrane</keyword>
<accession>A0A7E5V9N5</accession>
<keyword evidence="1" id="KW-1133">Transmembrane helix</keyword>